<name>A0A3F3Q5H9_9EURO</name>
<evidence type="ECO:0000313" key="2">
    <source>
        <dbReference type="Proteomes" id="UP000253729"/>
    </source>
</evidence>
<keyword evidence="2" id="KW-1185">Reference proteome</keyword>
<dbReference type="AlphaFoldDB" id="A0A3F3Q5H9"/>
<sequence>MTDSMSPFLRSFPCTSCSLVLSIVLFLLAVRSDFSALAMRYNGCDRDNTLP</sequence>
<evidence type="ECO:0000313" key="1">
    <source>
        <dbReference type="EMBL" id="RDH34389.1"/>
    </source>
</evidence>
<dbReference type="Proteomes" id="UP000253729">
    <property type="component" value="Unassembled WGS sequence"/>
</dbReference>
<reference evidence="1 2" key="1">
    <citation type="submission" date="2018-07" db="EMBL/GenBank/DDBJ databases">
        <title>The genomes of Aspergillus section Nigri reveals drivers in fungal speciation.</title>
        <authorList>
            <consortium name="DOE Joint Genome Institute"/>
            <person name="Vesth T.C."/>
            <person name="Nybo J."/>
            <person name="Theobald S."/>
            <person name="Brandl J."/>
            <person name="Frisvad J.C."/>
            <person name="Nielsen K.F."/>
            <person name="Lyhne E.K."/>
            <person name="Kogle M.E."/>
            <person name="Kuo A."/>
            <person name="Riley R."/>
            <person name="Clum A."/>
            <person name="Nolan M."/>
            <person name="Lipzen A."/>
            <person name="Salamov A."/>
            <person name="Henrissat B."/>
            <person name="Wiebenga A."/>
            <person name="De vries R.P."/>
            <person name="Grigoriev I.V."/>
            <person name="Mortensen U.H."/>
            <person name="Andersen M.R."/>
            <person name="Baker S.E."/>
        </authorList>
    </citation>
    <scope>NUCLEOTIDE SEQUENCE [LARGE SCALE GENOMIC DNA]</scope>
    <source>
        <strain evidence="1 2">CBS 139.54b</strain>
    </source>
</reference>
<protein>
    <submittedName>
        <fullName evidence="1">Uncharacterized protein</fullName>
    </submittedName>
</protein>
<dbReference type="GeneID" id="38134172"/>
<gene>
    <name evidence="1" type="ORF">BDQ94DRAFT_141382</name>
</gene>
<dbReference type="EMBL" id="KZ852043">
    <property type="protein sequence ID" value="RDH34389.1"/>
    <property type="molecule type" value="Genomic_DNA"/>
</dbReference>
<proteinExistence type="predicted"/>
<accession>A0A3F3Q5H9</accession>
<dbReference type="RefSeq" id="XP_026627411.1">
    <property type="nucleotide sequence ID" value="XM_026765816.1"/>
</dbReference>
<organism evidence="1 2">
    <name type="scientific">Aspergillus welwitschiae</name>
    <dbReference type="NCBI Taxonomy" id="1341132"/>
    <lineage>
        <taxon>Eukaryota</taxon>
        <taxon>Fungi</taxon>
        <taxon>Dikarya</taxon>
        <taxon>Ascomycota</taxon>
        <taxon>Pezizomycotina</taxon>
        <taxon>Eurotiomycetes</taxon>
        <taxon>Eurotiomycetidae</taxon>
        <taxon>Eurotiales</taxon>
        <taxon>Aspergillaceae</taxon>
        <taxon>Aspergillus</taxon>
        <taxon>Aspergillus subgen. Circumdati</taxon>
    </lineage>
</organism>